<accession>A0A1H2L0Y8</accession>
<evidence type="ECO:0000313" key="4">
    <source>
        <dbReference type="EMBL" id="SDU74462.1"/>
    </source>
</evidence>
<dbReference type="InterPro" id="IPR029062">
    <property type="entry name" value="Class_I_gatase-like"/>
</dbReference>
<dbReference type="PANTHER" id="PTHR43130:SF3">
    <property type="entry name" value="HTH-TYPE TRANSCRIPTIONAL REGULATOR RV1931C"/>
    <property type="match status" value="1"/>
</dbReference>
<keyword evidence="4" id="KW-0238">DNA-binding</keyword>
<dbReference type="InterPro" id="IPR002818">
    <property type="entry name" value="DJ-1/PfpI"/>
</dbReference>
<name>A0A1H2L0Y8_9ACTN</name>
<dbReference type="Gene3D" id="3.40.50.880">
    <property type="match status" value="1"/>
</dbReference>
<evidence type="ECO:0000313" key="5">
    <source>
        <dbReference type="Proteomes" id="UP000183180"/>
    </source>
</evidence>
<dbReference type="Pfam" id="PF12833">
    <property type="entry name" value="HTH_18"/>
    <property type="match status" value="1"/>
</dbReference>
<evidence type="ECO:0000259" key="3">
    <source>
        <dbReference type="PROSITE" id="PS01124"/>
    </source>
</evidence>
<dbReference type="PANTHER" id="PTHR43130">
    <property type="entry name" value="ARAC-FAMILY TRANSCRIPTIONAL REGULATOR"/>
    <property type="match status" value="1"/>
</dbReference>
<keyword evidence="1" id="KW-0805">Transcription regulation</keyword>
<dbReference type="SMART" id="SM00342">
    <property type="entry name" value="HTH_ARAC"/>
    <property type="match status" value="1"/>
</dbReference>
<keyword evidence="2" id="KW-0804">Transcription</keyword>
<dbReference type="AlphaFoldDB" id="A0A1H2L0Y8"/>
<dbReference type="SUPFAM" id="SSF46689">
    <property type="entry name" value="Homeodomain-like"/>
    <property type="match status" value="2"/>
</dbReference>
<dbReference type="InterPro" id="IPR052158">
    <property type="entry name" value="INH-QAR"/>
</dbReference>
<dbReference type="InterPro" id="IPR018060">
    <property type="entry name" value="HTH_AraC"/>
</dbReference>
<gene>
    <name evidence="4" type="ORF">SAMN04488548_1344172</name>
</gene>
<proteinExistence type="predicted"/>
<evidence type="ECO:0000256" key="1">
    <source>
        <dbReference type="ARBA" id="ARBA00023015"/>
    </source>
</evidence>
<dbReference type="CDD" id="cd03137">
    <property type="entry name" value="GATase1_AraC_1"/>
    <property type="match status" value="1"/>
</dbReference>
<sequence>MPAQPAGAAGDVLKCGMHVLDDGIAVGDDELMTRTVLVLGFPGVQSLDVTGPADVFTTASIALRDQGSPVTYDLRMVSQQGRPVDTGVGLQFVAHPLPDPAEPIDTLVLPGGTGVHQATQDTELIDWIRDAAGRARRVISVCNGAFLAAEAGLLDGRRATTHWAVSEHLAERYPAIRVDADALFVRSSDHVWTSAGVTAGIDLALAVLEEDHGTELAQLVARWLVLYMRRPGGQSQFAPPVWMPRARRDVIREAQRRIEAEPGLPHRLPDLAQEAAMSPRHFSRVFTEETGEAPSDYLERVRTDAARRALTESSDTMPVIAARCGFGSSESLRRTFSRRLGVSPDQYRKTFGRPRKTSR</sequence>
<dbReference type="PROSITE" id="PS01124">
    <property type="entry name" value="HTH_ARAC_FAMILY_2"/>
    <property type="match status" value="1"/>
</dbReference>
<dbReference type="InterPro" id="IPR009057">
    <property type="entry name" value="Homeodomain-like_sf"/>
</dbReference>
<organism evidence="4 5">
    <name type="scientific">Gordonia westfalica</name>
    <dbReference type="NCBI Taxonomy" id="158898"/>
    <lineage>
        <taxon>Bacteria</taxon>
        <taxon>Bacillati</taxon>
        <taxon>Actinomycetota</taxon>
        <taxon>Actinomycetes</taxon>
        <taxon>Mycobacteriales</taxon>
        <taxon>Gordoniaceae</taxon>
        <taxon>Gordonia</taxon>
    </lineage>
</organism>
<dbReference type="SUPFAM" id="SSF52317">
    <property type="entry name" value="Class I glutamine amidotransferase-like"/>
    <property type="match status" value="1"/>
</dbReference>
<dbReference type="GO" id="GO:0003700">
    <property type="term" value="F:DNA-binding transcription factor activity"/>
    <property type="evidence" value="ECO:0007669"/>
    <property type="project" value="InterPro"/>
</dbReference>
<dbReference type="Gene3D" id="1.10.10.60">
    <property type="entry name" value="Homeodomain-like"/>
    <property type="match status" value="2"/>
</dbReference>
<protein>
    <submittedName>
        <fullName evidence="4">Transcriptional regulator GlxA family, contains an amidase domain and an AraC-type DNA-binding HTH domain</fullName>
    </submittedName>
</protein>
<dbReference type="Pfam" id="PF01965">
    <property type="entry name" value="DJ-1_PfpI"/>
    <property type="match status" value="1"/>
</dbReference>
<dbReference type="STRING" id="158898.SAMN04488548_1344172"/>
<reference evidence="4 5" key="1">
    <citation type="submission" date="2016-10" db="EMBL/GenBank/DDBJ databases">
        <authorList>
            <person name="de Groot N.N."/>
        </authorList>
    </citation>
    <scope>NUCLEOTIDE SEQUENCE [LARGE SCALE GENOMIC DNA]</scope>
    <source>
        <strain evidence="4 5">DSM 44215</strain>
    </source>
</reference>
<dbReference type="GO" id="GO:0043565">
    <property type="term" value="F:sequence-specific DNA binding"/>
    <property type="evidence" value="ECO:0007669"/>
    <property type="project" value="InterPro"/>
</dbReference>
<dbReference type="Proteomes" id="UP000183180">
    <property type="component" value="Unassembled WGS sequence"/>
</dbReference>
<dbReference type="EMBL" id="FNLM01000034">
    <property type="protein sequence ID" value="SDU74462.1"/>
    <property type="molecule type" value="Genomic_DNA"/>
</dbReference>
<feature type="domain" description="HTH araC/xylS-type" evidence="3">
    <location>
        <begin position="252"/>
        <end position="350"/>
    </location>
</feature>
<evidence type="ECO:0000256" key="2">
    <source>
        <dbReference type="ARBA" id="ARBA00023163"/>
    </source>
</evidence>